<dbReference type="Proteomes" id="UP000256964">
    <property type="component" value="Unassembled WGS sequence"/>
</dbReference>
<feature type="domain" description="DUF8212" evidence="3">
    <location>
        <begin position="239"/>
        <end position="356"/>
    </location>
</feature>
<accession>A0A371CPU2</accession>
<dbReference type="InterPro" id="IPR010730">
    <property type="entry name" value="HET"/>
</dbReference>
<dbReference type="InterPro" id="IPR058525">
    <property type="entry name" value="DUF8212"/>
</dbReference>
<evidence type="ECO:0000259" key="3">
    <source>
        <dbReference type="Pfam" id="PF26640"/>
    </source>
</evidence>
<keyword evidence="5" id="KW-1185">Reference proteome</keyword>
<name>A0A371CPU2_9APHY</name>
<feature type="region of interest" description="Disordered" evidence="1">
    <location>
        <begin position="636"/>
        <end position="670"/>
    </location>
</feature>
<evidence type="ECO:0000256" key="1">
    <source>
        <dbReference type="SAM" id="MobiDB-lite"/>
    </source>
</evidence>
<dbReference type="Pfam" id="PF06985">
    <property type="entry name" value="HET"/>
    <property type="match status" value="1"/>
</dbReference>
<dbReference type="Pfam" id="PF26640">
    <property type="entry name" value="DUF8212"/>
    <property type="match status" value="1"/>
</dbReference>
<dbReference type="AlphaFoldDB" id="A0A371CPU2"/>
<dbReference type="PANTHER" id="PTHR10622">
    <property type="entry name" value="HET DOMAIN-CONTAINING PROTEIN"/>
    <property type="match status" value="1"/>
</dbReference>
<gene>
    <name evidence="4" type="ORF">OH76DRAFT_138629</name>
</gene>
<reference evidence="4 5" key="1">
    <citation type="journal article" date="2018" name="Biotechnol. Biofuels">
        <title>Integrative visual omics of the white-rot fungus Polyporus brumalis exposes the biotechnological potential of its oxidative enzymes for delignifying raw plant biomass.</title>
        <authorList>
            <person name="Miyauchi S."/>
            <person name="Rancon A."/>
            <person name="Drula E."/>
            <person name="Hage H."/>
            <person name="Chaduli D."/>
            <person name="Favel A."/>
            <person name="Grisel S."/>
            <person name="Henrissat B."/>
            <person name="Herpoel-Gimbert I."/>
            <person name="Ruiz-Duenas F.J."/>
            <person name="Chevret D."/>
            <person name="Hainaut M."/>
            <person name="Lin J."/>
            <person name="Wang M."/>
            <person name="Pangilinan J."/>
            <person name="Lipzen A."/>
            <person name="Lesage-Meessen L."/>
            <person name="Navarro D."/>
            <person name="Riley R."/>
            <person name="Grigoriev I.V."/>
            <person name="Zhou S."/>
            <person name="Raouche S."/>
            <person name="Rosso M.N."/>
        </authorList>
    </citation>
    <scope>NUCLEOTIDE SEQUENCE [LARGE SCALE GENOMIC DNA]</scope>
    <source>
        <strain evidence="4 5">BRFM 1820</strain>
    </source>
</reference>
<evidence type="ECO:0000313" key="4">
    <source>
        <dbReference type="EMBL" id="RDX42227.1"/>
    </source>
</evidence>
<feature type="domain" description="Heterokaryon incompatibility" evidence="2">
    <location>
        <begin position="22"/>
        <end position="122"/>
    </location>
</feature>
<protein>
    <submittedName>
        <fullName evidence="4">HET-domain-containing protein</fullName>
    </submittedName>
</protein>
<dbReference type="OrthoDB" id="2747207at2759"/>
<dbReference type="EMBL" id="KZ857490">
    <property type="protein sequence ID" value="RDX42227.1"/>
    <property type="molecule type" value="Genomic_DNA"/>
</dbReference>
<dbReference type="PANTHER" id="PTHR10622:SF10">
    <property type="entry name" value="HET DOMAIN-CONTAINING PROTEIN"/>
    <property type="match status" value="1"/>
</dbReference>
<dbReference type="STRING" id="139420.A0A371CPU2"/>
<organism evidence="4 5">
    <name type="scientific">Lentinus brumalis</name>
    <dbReference type="NCBI Taxonomy" id="2498619"/>
    <lineage>
        <taxon>Eukaryota</taxon>
        <taxon>Fungi</taxon>
        <taxon>Dikarya</taxon>
        <taxon>Basidiomycota</taxon>
        <taxon>Agaricomycotina</taxon>
        <taxon>Agaricomycetes</taxon>
        <taxon>Polyporales</taxon>
        <taxon>Polyporaceae</taxon>
        <taxon>Lentinus</taxon>
    </lineage>
</organism>
<evidence type="ECO:0000259" key="2">
    <source>
        <dbReference type="Pfam" id="PF06985"/>
    </source>
</evidence>
<sequence length="670" mass="75295">MRLLNTTTGRFVIVIDPRSVRYAILSHVWARPEDGPGYKPEQTYQEVLRRIAQAGPDGDVLSKLSEKIRKACEIARMHGFEFIWIDTCCIDQTSSAEVSEAINSMFEWYSCSNVCYAYLDTVEPGDHARHKVSLFRRSRWFKRGWTLQELIAPQNVLFLSKAWTLIGTKYSLAHIIEEETEIDAEVLRHNHMPSEIPVAQRMGWASKRNTTKLEDAAYCLVGIFGVNLTPIYGEGLRSAFIRLQKAILDSTPDQSIFVWGKHISASSLSELSVDSAYSTDSPHPYLLASSPTNFIERLPQITPISPERLAERLGGQAVKYPRYTLTSSGLCTRLPLIQYQQADIDYWLAILSCEDREGNLIALILHPVSGPLPSSPTPSRSPETALCVGVSVSEAYVGSRGRAVTQTDSDRLRIVTLTQSQIDFCLKSEGKFHSDAEVYIRHCPLGTELSIHGALNSHNHARLTHDMFPHIPFDVMLSEWSDQLLRTNHQFLVEIHPSGAERSCTVELKKGNETITVSLQRCDCTTGQSDGELCVKVRPAPSKSKGPHSHCKNEHVAQWSYRDGIACATYGLRQLSNGEARYLRVSLSLRDSSPKQLVHSQYIHPRHRITYPFPQRLSSPAPVAARKCRCLSYHRHQDFQPPSPDDITPATGSPTRIPPAPRHSYRRGFD</sequence>
<proteinExistence type="predicted"/>
<evidence type="ECO:0000313" key="5">
    <source>
        <dbReference type="Proteomes" id="UP000256964"/>
    </source>
</evidence>